<sequence>MRNLLLSLLFLFLAFANATPSIFAAFLEPLSSLEETISEGNDTAPANELLKRQTGCASGYGSCSNLGAPGLCCKSNSVCSADSAGHVACCPINAACTGTIAGVIGASVTATSTVSFVFASTTTNPATTTGNFYFGTSTASVASVQGASAATYTRSTVSNSYYPFAYIPTTYTNAAACSSAYSSCQTDVASCTAALGGGIHGVTVSGPNGGVTITAITASLDPTAASQVCESLSSQACYGLQVAACAAFGTGTANSAARNRCGHVYGIGAGLAIGMAGQMLR</sequence>
<proteinExistence type="predicted"/>
<dbReference type="PANTHER" id="PTHR39599">
    <property type="entry name" value="GPI-ANCHORED PROTEIN (EUROFUNG)-RELATED-RELATED"/>
    <property type="match status" value="1"/>
</dbReference>
<feature type="signal peptide" evidence="1">
    <location>
        <begin position="1"/>
        <end position="18"/>
    </location>
</feature>
<gene>
    <name evidence="2" type="ORF">K432DRAFT_251</name>
</gene>
<accession>A0A8E2JL03</accession>
<organism evidence="2 3">
    <name type="scientific">Lepidopterella palustris CBS 459.81</name>
    <dbReference type="NCBI Taxonomy" id="1314670"/>
    <lineage>
        <taxon>Eukaryota</taxon>
        <taxon>Fungi</taxon>
        <taxon>Dikarya</taxon>
        <taxon>Ascomycota</taxon>
        <taxon>Pezizomycotina</taxon>
        <taxon>Dothideomycetes</taxon>
        <taxon>Pleosporomycetidae</taxon>
        <taxon>Mytilinidiales</taxon>
        <taxon>Argynnaceae</taxon>
        <taxon>Lepidopterella</taxon>
    </lineage>
</organism>
<evidence type="ECO:0000313" key="3">
    <source>
        <dbReference type="Proteomes" id="UP000250266"/>
    </source>
</evidence>
<keyword evidence="1" id="KW-0732">Signal</keyword>
<protein>
    <submittedName>
        <fullName evidence="2">Uncharacterized protein</fullName>
    </submittedName>
</protein>
<keyword evidence="3" id="KW-1185">Reference proteome</keyword>
<feature type="chain" id="PRO_5034337834" evidence="1">
    <location>
        <begin position="19"/>
        <end position="281"/>
    </location>
</feature>
<evidence type="ECO:0000313" key="2">
    <source>
        <dbReference type="EMBL" id="OCK86384.1"/>
    </source>
</evidence>
<dbReference type="EMBL" id="KV744805">
    <property type="protein sequence ID" value="OCK86384.1"/>
    <property type="molecule type" value="Genomic_DNA"/>
</dbReference>
<dbReference type="AlphaFoldDB" id="A0A8E2JL03"/>
<name>A0A8E2JL03_9PEZI</name>
<evidence type="ECO:0000256" key="1">
    <source>
        <dbReference type="SAM" id="SignalP"/>
    </source>
</evidence>
<dbReference type="PANTHER" id="PTHR39599:SF1">
    <property type="entry name" value="GPI-ANCHORED PROTEIN (EUROFUNG)"/>
    <property type="match status" value="1"/>
</dbReference>
<reference evidence="2 3" key="1">
    <citation type="journal article" date="2016" name="Nat. Commun.">
        <title>Ectomycorrhizal ecology is imprinted in the genome of the dominant symbiotic fungus Cenococcum geophilum.</title>
        <authorList>
            <consortium name="DOE Joint Genome Institute"/>
            <person name="Peter M."/>
            <person name="Kohler A."/>
            <person name="Ohm R.A."/>
            <person name="Kuo A."/>
            <person name="Krutzmann J."/>
            <person name="Morin E."/>
            <person name="Arend M."/>
            <person name="Barry K.W."/>
            <person name="Binder M."/>
            <person name="Choi C."/>
            <person name="Clum A."/>
            <person name="Copeland A."/>
            <person name="Grisel N."/>
            <person name="Haridas S."/>
            <person name="Kipfer T."/>
            <person name="LaButti K."/>
            <person name="Lindquist E."/>
            <person name="Lipzen A."/>
            <person name="Maire R."/>
            <person name="Meier B."/>
            <person name="Mihaltcheva S."/>
            <person name="Molinier V."/>
            <person name="Murat C."/>
            <person name="Poggeler S."/>
            <person name="Quandt C.A."/>
            <person name="Sperisen C."/>
            <person name="Tritt A."/>
            <person name="Tisserant E."/>
            <person name="Crous P.W."/>
            <person name="Henrissat B."/>
            <person name="Nehls U."/>
            <person name="Egli S."/>
            <person name="Spatafora J.W."/>
            <person name="Grigoriev I.V."/>
            <person name="Martin F.M."/>
        </authorList>
    </citation>
    <scope>NUCLEOTIDE SEQUENCE [LARGE SCALE GENOMIC DNA]</scope>
    <source>
        <strain evidence="2 3">CBS 459.81</strain>
    </source>
</reference>
<dbReference type="Proteomes" id="UP000250266">
    <property type="component" value="Unassembled WGS sequence"/>
</dbReference>
<dbReference type="OrthoDB" id="5410926at2759"/>